<dbReference type="AlphaFoldDB" id="A0AAW0B4M4"/>
<dbReference type="Proteomes" id="UP001362999">
    <property type="component" value="Unassembled WGS sequence"/>
</dbReference>
<evidence type="ECO:0000313" key="3">
    <source>
        <dbReference type="Proteomes" id="UP001362999"/>
    </source>
</evidence>
<gene>
    <name evidence="2" type="ORF">R3P38DRAFT_2534693</name>
</gene>
<evidence type="ECO:0000256" key="1">
    <source>
        <dbReference type="SAM" id="MobiDB-lite"/>
    </source>
</evidence>
<feature type="compositionally biased region" description="Basic residues" evidence="1">
    <location>
        <begin position="1"/>
        <end position="11"/>
    </location>
</feature>
<keyword evidence="3" id="KW-1185">Reference proteome</keyword>
<sequence>MAGRAKPRRPGRGGAPAPRMHVHQPHFAQVISTSANGRSVSAISRTVHVDAPQLEFSQEDLLTNAAVESLDFSYDLGDSTLVGEVQESQPDGILLTAKRKVYENSDYPMLTWANHQDEYLDEMLRLEGRGYPSFHSACKGCGAGDPLFRCEHQMCFGGSMFCQGCIVSEHQALPAHWTQVSIIQPSSSSTMTQQRI</sequence>
<proteinExistence type="predicted"/>
<dbReference type="EMBL" id="JAWWNJ010000040">
    <property type="protein sequence ID" value="KAK7020809.1"/>
    <property type="molecule type" value="Genomic_DNA"/>
</dbReference>
<evidence type="ECO:0000313" key="2">
    <source>
        <dbReference type="EMBL" id="KAK7020809.1"/>
    </source>
</evidence>
<organism evidence="2 3">
    <name type="scientific">Favolaschia claudopus</name>
    <dbReference type="NCBI Taxonomy" id="2862362"/>
    <lineage>
        <taxon>Eukaryota</taxon>
        <taxon>Fungi</taxon>
        <taxon>Dikarya</taxon>
        <taxon>Basidiomycota</taxon>
        <taxon>Agaricomycotina</taxon>
        <taxon>Agaricomycetes</taxon>
        <taxon>Agaricomycetidae</taxon>
        <taxon>Agaricales</taxon>
        <taxon>Marasmiineae</taxon>
        <taxon>Mycenaceae</taxon>
        <taxon>Favolaschia</taxon>
    </lineage>
</organism>
<protein>
    <submittedName>
        <fullName evidence="2">Uncharacterized protein</fullName>
    </submittedName>
</protein>
<name>A0AAW0B4M4_9AGAR</name>
<accession>A0AAW0B4M4</accession>
<feature type="region of interest" description="Disordered" evidence="1">
    <location>
        <begin position="1"/>
        <end position="21"/>
    </location>
</feature>
<reference evidence="2 3" key="1">
    <citation type="journal article" date="2024" name="J Genomics">
        <title>Draft genome sequencing and assembly of Favolaschia claudopus CIRM-BRFM 2984 isolated from oak limbs.</title>
        <authorList>
            <person name="Navarro D."/>
            <person name="Drula E."/>
            <person name="Chaduli D."/>
            <person name="Cazenave R."/>
            <person name="Ahrendt S."/>
            <person name="Wang J."/>
            <person name="Lipzen A."/>
            <person name="Daum C."/>
            <person name="Barry K."/>
            <person name="Grigoriev I.V."/>
            <person name="Favel A."/>
            <person name="Rosso M.N."/>
            <person name="Martin F."/>
        </authorList>
    </citation>
    <scope>NUCLEOTIDE SEQUENCE [LARGE SCALE GENOMIC DNA]</scope>
    <source>
        <strain evidence="2 3">CIRM-BRFM 2984</strain>
    </source>
</reference>
<comment type="caution">
    <text evidence="2">The sequence shown here is derived from an EMBL/GenBank/DDBJ whole genome shotgun (WGS) entry which is preliminary data.</text>
</comment>